<dbReference type="EMBL" id="CP032382">
    <property type="protein sequence ID" value="AYB32304.1"/>
    <property type="molecule type" value="Genomic_DNA"/>
</dbReference>
<sequence length="756" mass="85173">MSAKEARYHLLRLKRKYRMIRVTEALLLALAEGLITYAVAYWFVLPLSGLWLLAGAAGLSCFIVRSVQLGLWQISEAGVIHYMNQHYPQLEESADLFLREDEGLTSLQQLQKIKSLRQFEILYPSVKLPHKLLQALGVFALSALIAFVSMGFAGKHKISREAATVTRNAQTGTSPEEVLPAAIRSAAITFTPPSYTGIPKQTVKTFNLRVPEGTNIQWNIAFTEKVTDAKMIFSTHDSVKLATTASGEYSIQKQFTETAFYQIAWRNADGSVKYSDYFTVETIRDQPPVITVENLDQFITLSLTDKLKVNLQSTLSDDYHINDAYIIATVSKGSGESVKFREEKLRFDKPDKISGKSLRANRTIDLVKLGLDPGDELYFYVEALDNKAPQPNKARTETFFIALQDTTQQTTSIDPGLGVDLMPDYFRSQRQIIIDSEKLLKEKKNITKEVFNSRSNELAYDQKVLRLRYGEFLGEEFESGIGPQAALPSDDDHEEDVTKKYGHVHDTENEHNLVEEKKSAPTQDHHDHGGDDKDDPVKAYTHAHDSEDEATFFAQSIRSKLKAAITVMWDAELHLRLYDPEKSLPYQYKALKLLKEISQDSRIYVHRTGFDPPPLKEEKRLTGDLTELKNATAEKSTSKPETYPHIRKAAALLEHMLQTGKVVVTPDIKNDFLKAGQELSAVAIAQPGRYLKSLSLLKRLSENEIEPAQQSAAVEAIRASLWQVLPKEAASPQSHTRSVHALDERFLKSMEALKQK</sequence>
<evidence type="ECO:0000256" key="1">
    <source>
        <dbReference type="SAM" id="MobiDB-lite"/>
    </source>
</evidence>
<keyword evidence="2" id="KW-0812">Transmembrane</keyword>
<feature type="transmembrane region" description="Helical" evidence="2">
    <location>
        <begin position="21"/>
        <end position="44"/>
    </location>
</feature>
<evidence type="ECO:0000256" key="2">
    <source>
        <dbReference type="SAM" id="Phobius"/>
    </source>
</evidence>
<feature type="transmembrane region" description="Helical" evidence="2">
    <location>
        <begin position="50"/>
        <end position="67"/>
    </location>
</feature>
<dbReference type="KEGG" id="chk:D4L85_17755"/>
<organism evidence="3 4">
    <name type="scientific">Chryseolinea soli</name>
    <dbReference type="NCBI Taxonomy" id="2321403"/>
    <lineage>
        <taxon>Bacteria</taxon>
        <taxon>Pseudomonadati</taxon>
        <taxon>Bacteroidota</taxon>
        <taxon>Cytophagia</taxon>
        <taxon>Cytophagales</taxon>
        <taxon>Fulvivirgaceae</taxon>
        <taxon>Chryseolinea</taxon>
    </lineage>
</organism>
<feature type="region of interest" description="Disordered" evidence="1">
    <location>
        <begin position="503"/>
        <end position="539"/>
    </location>
</feature>
<dbReference type="OrthoDB" id="780137at2"/>
<keyword evidence="2" id="KW-0472">Membrane</keyword>
<accession>A0A385SMT0</accession>
<evidence type="ECO:0000313" key="4">
    <source>
        <dbReference type="Proteomes" id="UP000266183"/>
    </source>
</evidence>
<evidence type="ECO:0000313" key="3">
    <source>
        <dbReference type="EMBL" id="AYB32304.1"/>
    </source>
</evidence>
<gene>
    <name evidence="3" type="ORF">D4L85_17755</name>
</gene>
<reference evidence="4" key="1">
    <citation type="submission" date="2018-09" db="EMBL/GenBank/DDBJ databases">
        <title>Chryseolinea sp. KIS68-18 isolated from soil.</title>
        <authorList>
            <person name="Weon H.-Y."/>
            <person name="Kwon S.-W."/>
            <person name="Lee S.A."/>
        </authorList>
    </citation>
    <scope>NUCLEOTIDE SEQUENCE [LARGE SCALE GENOMIC DNA]</scope>
    <source>
        <strain evidence="4">KIS68-18</strain>
    </source>
</reference>
<dbReference type="RefSeq" id="WP_119755559.1">
    <property type="nucleotide sequence ID" value="NZ_CP032382.1"/>
</dbReference>
<protein>
    <recommendedName>
        <fullName evidence="5">DUF4175 family protein</fullName>
    </recommendedName>
</protein>
<keyword evidence="2" id="KW-1133">Transmembrane helix</keyword>
<name>A0A385SMT0_9BACT</name>
<proteinExistence type="predicted"/>
<dbReference type="Proteomes" id="UP000266183">
    <property type="component" value="Chromosome"/>
</dbReference>
<feature type="transmembrane region" description="Helical" evidence="2">
    <location>
        <begin position="132"/>
        <end position="153"/>
    </location>
</feature>
<dbReference type="AlphaFoldDB" id="A0A385SMT0"/>
<keyword evidence="4" id="KW-1185">Reference proteome</keyword>
<evidence type="ECO:0008006" key="5">
    <source>
        <dbReference type="Google" id="ProtNLM"/>
    </source>
</evidence>